<gene>
    <name evidence="2" type="ORF">MGALJ_40610</name>
</gene>
<evidence type="ECO:0000256" key="1">
    <source>
        <dbReference type="SAM" id="SignalP"/>
    </source>
</evidence>
<name>A0A9W4FGJ5_9MYCO</name>
<protein>
    <submittedName>
        <fullName evidence="2">Uncharacterized protein</fullName>
    </submittedName>
</protein>
<dbReference type="EMBL" id="AP022601">
    <property type="protein sequence ID" value="BBY94392.1"/>
    <property type="molecule type" value="Genomic_DNA"/>
</dbReference>
<accession>A0A9W4FGJ5</accession>
<reference evidence="2 3" key="1">
    <citation type="journal article" date="2019" name="Emerg. Microbes Infect.">
        <title>Comprehensive subspecies identification of 175 nontuberculous mycobacteria species based on 7547 genomic profiles.</title>
        <authorList>
            <person name="Matsumoto Y."/>
            <person name="Kinjo T."/>
            <person name="Motooka D."/>
            <person name="Nabeya D."/>
            <person name="Jung N."/>
            <person name="Uechi K."/>
            <person name="Horii T."/>
            <person name="Iida T."/>
            <person name="Fujita J."/>
            <person name="Nakamura S."/>
        </authorList>
    </citation>
    <scope>NUCLEOTIDE SEQUENCE [LARGE SCALE GENOMIC DNA]</scope>
    <source>
        <strain evidence="2 3">JCM 6399</strain>
    </source>
</reference>
<keyword evidence="1" id="KW-0732">Signal</keyword>
<dbReference type="KEGG" id="mgau:MGALJ_40610"/>
<dbReference type="Proteomes" id="UP000465785">
    <property type="component" value="Chromosome"/>
</dbReference>
<feature type="chain" id="PRO_5040784000" evidence="1">
    <location>
        <begin position="26"/>
        <end position="87"/>
    </location>
</feature>
<sequence length="87" mass="8945">MTSTILTRIGLGVAAAAFMTGIALGASPLASALPEGTIKSECKSAGGKYSTSVGPDGNRYSECSYTDSSGVLHIDQYKNGRYTGTFD</sequence>
<evidence type="ECO:0000313" key="3">
    <source>
        <dbReference type="Proteomes" id="UP000465785"/>
    </source>
</evidence>
<dbReference type="RefSeq" id="WP_163731975.1">
    <property type="nucleotide sequence ID" value="NZ_AP022601.1"/>
</dbReference>
<dbReference type="AlphaFoldDB" id="A0A9W4FGJ5"/>
<feature type="signal peptide" evidence="1">
    <location>
        <begin position="1"/>
        <end position="25"/>
    </location>
</feature>
<keyword evidence="3" id="KW-1185">Reference proteome</keyword>
<evidence type="ECO:0000313" key="2">
    <source>
        <dbReference type="EMBL" id="BBY94392.1"/>
    </source>
</evidence>
<organism evidence="2 3">
    <name type="scientific">Mycobacterium gallinarum</name>
    <dbReference type="NCBI Taxonomy" id="39689"/>
    <lineage>
        <taxon>Bacteria</taxon>
        <taxon>Bacillati</taxon>
        <taxon>Actinomycetota</taxon>
        <taxon>Actinomycetes</taxon>
        <taxon>Mycobacteriales</taxon>
        <taxon>Mycobacteriaceae</taxon>
        <taxon>Mycobacterium</taxon>
    </lineage>
</organism>
<proteinExistence type="predicted"/>